<feature type="compositionally biased region" description="Acidic residues" evidence="1">
    <location>
        <begin position="216"/>
        <end position="226"/>
    </location>
</feature>
<reference evidence="2 3" key="2">
    <citation type="submission" date="2019-09" db="EMBL/GenBank/DDBJ databases">
        <authorList>
            <person name="Jin C."/>
        </authorList>
    </citation>
    <scope>NUCLEOTIDE SEQUENCE [LARGE SCALE GENOMIC DNA]</scope>
    <source>
        <strain evidence="2 3">BN130099</strain>
    </source>
</reference>
<evidence type="ECO:0008006" key="4">
    <source>
        <dbReference type="Google" id="ProtNLM"/>
    </source>
</evidence>
<feature type="region of interest" description="Disordered" evidence="1">
    <location>
        <begin position="163"/>
        <end position="237"/>
    </location>
</feature>
<dbReference type="RefSeq" id="WP_149728411.1">
    <property type="nucleotide sequence ID" value="NZ_VUJV01000003.1"/>
</dbReference>
<evidence type="ECO:0000256" key="1">
    <source>
        <dbReference type="SAM" id="MobiDB-lite"/>
    </source>
</evidence>
<dbReference type="AlphaFoldDB" id="A0A5B1LF38"/>
<protein>
    <recommendedName>
        <fullName evidence="4">Tetratricopeptide repeat protein</fullName>
    </recommendedName>
</protein>
<sequence length="237" mass="26159">MTRARVRLVLVVAGIVPLVLALGFATKVLVMLSHDRDGRSSFTDGEYLAAAGEFSSNGSLNWFESWVSAFDEGAARHADGDLAGALVLYEKALADVPRKQECSVRINASLAHESLGDAAAEDSNTDEATAQYQAGIDVLAEGGCPTDAGDQEQTDDAAAVDERLREKLEQQSEQSDKPDKNGQQDPQDGQQDDGPTPEERRQQRKERRLEERNDDAIEEQQEYDDSNIDRDFSQYHW</sequence>
<comment type="caution">
    <text evidence="2">The sequence shown here is derived from an EMBL/GenBank/DDBJ whole genome shotgun (WGS) entry which is preliminary data.</text>
</comment>
<feature type="compositionally biased region" description="Basic and acidic residues" evidence="1">
    <location>
        <begin position="163"/>
        <end position="182"/>
    </location>
</feature>
<dbReference type="Proteomes" id="UP000325003">
    <property type="component" value="Unassembled WGS sequence"/>
</dbReference>
<feature type="compositionally biased region" description="Basic and acidic residues" evidence="1">
    <location>
        <begin position="197"/>
        <end position="215"/>
    </location>
</feature>
<keyword evidence="3" id="KW-1185">Reference proteome</keyword>
<evidence type="ECO:0000313" key="2">
    <source>
        <dbReference type="EMBL" id="KAA1419076.1"/>
    </source>
</evidence>
<dbReference type="EMBL" id="VUJV01000003">
    <property type="protein sequence ID" value="KAA1419076.1"/>
    <property type="molecule type" value="Genomic_DNA"/>
</dbReference>
<accession>A0A5B1LF38</accession>
<feature type="compositionally biased region" description="Basic and acidic residues" evidence="1">
    <location>
        <begin position="227"/>
        <end position="237"/>
    </location>
</feature>
<proteinExistence type="predicted"/>
<gene>
    <name evidence="2" type="ORF">F0U44_11485</name>
</gene>
<organism evidence="2 3">
    <name type="scientific">Nocardioides humilatus</name>
    <dbReference type="NCBI Taxonomy" id="2607660"/>
    <lineage>
        <taxon>Bacteria</taxon>
        <taxon>Bacillati</taxon>
        <taxon>Actinomycetota</taxon>
        <taxon>Actinomycetes</taxon>
        <taxon>Propionibacteriales</taxon>
        <taxon>Nocardioidaceae</taxon>
        <taxon>Nocardioides</taxon>
    </lineage>
</organism>
<name>A0A5B1LF38_9ACTN</name>
<feature type="compositionally biased region" description="Low complexity" evidence="1">
    <location>
        <begin position="183"/>
        <end position="194"/>
    </location>
</feature>
<reference evidence="2 3" key="1">
    <citation type="submission" date="2019-09" db="EMBL/GenBank/DDBJ databases">
        <title>Nocardioides panacisoli sp. nov., isolated from the soil of a ginseng field.</title>
        <authorList>
            <person name="Cho C."/>
        </authorList>
    </citation>
    <scope>NUCLEOTIDE SEQUENCE [LARGE SCALE GENOMIC DNA]</scope>
    <source>
        <strain evidence="2 3">BN130099</strain>
    </source>
</reference>
<evidence type="ECO:0000313" key="3">
    <source>
        <dbReference type="Proteomes" id="UP000325003"/>
    </source>
</evidence>